<feature type="compositionally biased region" description="Low complexity" evidence="1">
    <location>
        <begin position="47"/>
        <end position="76"/>
    </location>
</feature>
<protein>
    <submittedName>
        <fullName evidence="2">Uncharacterized protein</fullName>
    </submittedName>
</protein>
<keyword evidence="3" id="KW-1185">Reference proteome</keyword>
<dbReference type="EMBL" id="JAZGUE010000002">
    <property type="protein sequence ID" value="KAL2269298.1"/>
    <property type="molecule type" value="Genomic_DNA"/>
</dbReference>
<evidence type="ECO:0000313" key="2">
    <source>
        <dbReference type="EMBL" id="KAL2269298.1"/>
    </source>
</evidence>
<feature type="region of interest" description="Disordered" evidence="1">
    <location>
        <begin position="230"/>
        <end position="249"/>
    </location>
</feature>
<dbReference type="Proteomes" id="UP001600064">
    <property type="component" value="Unassembled WGS sequence"/>
</dbReference>
<feature type="compositionally biased region" description="Polar residues" evidence="1">
    <location>
        <begin position="1"/>
        <end position="11"/>
    </location>
</feature>
<comment type="caution">
    <text evidence="2">The sequence shown here is derived from an EMBL/GenBank/DDBJ whole genome shotgun (WGS) entry which is preliminary data.</text>
</comment>
<feature type="region of interest" description="Disordered" evidence="1">
    <location>
        <begin position="1"/>
        <end position="35"/>
    </location>
</feature>
<evidence type="ECO:0000256" key="1">
    <source>
        <dbReference type="SAM" id="MobiDB-lite"/>
    </source>
</evidence>
<dbReference type="RefSeq" id="XP_070868022.1">
    <property type="nucleotide sequence ID" value="XM_071007646.1"/>
</dbReference>
<evidence type="ECO:0000313" key="3">
    <source>
        <dbReference type="Proteomes" id="UP001600064"/>
    </source>
</evidence>
<feature type="region of interest" description="Disordered" evidence="1">
    <location>
        <begin position="119"/>
        <end position="175"/>
    </location>
</feature>
<sequence length="527" mass="56765">MGVLSLRSQRSPYGDTMTRGHTGEPATIPLPAPSLGPFTQRRFSTTTLPITSPSATAPPTSPSSATRPAVSTTTSSIPHPKGRWNPPITSTTPVHEVLAFTQHNLCAIHAAYADLFECSEGPSQPPGSDKNPASDPTPGNFPEQLHLIQDDSLEGPEITHGSSSPTARVKIKPADVNPSKVRNAALELITCNDDDDDPDFFSYSAASSTPEAELESPKDEEKEAIHAALAATSSTKRASTSASTSTISQPLQHLHALASESLLLSRLLDLLSDFPHMHTSPVIAAQARHTMLAVVALGATLRAMVSSSQPQQQQQQQQQQRGAGRGGDVMVATAAADAREQVAAVMRAAMKGVEEATMGGGASFVLPTPAPAPARRRRTSAEDEERRKRKRMVRRGGVLARILWLRGTETAASILEGMWARMRERREALEGAIRGCKVSVRGNVHDGWSLSRHQVTEVNERFKALTGRELLMVELLRRRIENGKGDVCRLNDHESAILGLPQTTSARVEQWRVCVSHDPEAACISHA</sequence>
<gene>
    <name evidence="2" type="ORF">VTJ83DRAFT_1482</name>
</gene>
<feature type="compositionally biased region" description="Low complexity" evidence="1">
    <location>
        <begin position="309"/>
        <end position="320"/>
    </location>
</feature>
<organism evidence="2 3">
    <name type="scientific">Remersonia thermophila</name>
    <dbReference type="NCBI Taxonomy" id="72144"/>
    <lineage>
        <taxon>Eukaryota</taxon>
        <taxon>Fungi</taxon>
        <taxon>Dikarya</taxon>
        <taxon>Ascomycota</taxon>
        <taxon>Pezizomycotina</taxon>
        <taxon>Sordariomycetes</taxon>
        <taxon>Sordariomycetidae</taxon>
        <taxon>Sordariales</taxon>
        <taxon>Sordariales incertae sedis</taxon>
        <taxon>Remersonia</taxon>
    </lineage>
</organism>
<feature type="region of interest" description="Disordered" evidence="1">
    <location>
        <begin position="47"/>
        <end position="88"/>
    </location>
</feature>
<accession>A0ABR4DG20</accession>
<proteinExistence type="predicted"/>
<feature type="region of interest" description="Disordered" evidence="1">
    <location>
        <begin position="306"/>
        <end position="329"/>
    </location>
</feature>
<reference evidence="2 3" key="1">
    <citation type="journal article" date="2024" name="Commun. Biol.">
        <title>Comparative genomic analysis of thermophilic fungi reveals convergent evolutionary adaptations and gene losses.</title>
        <authorList>
            <person name="Steindorff A.S."/>
            <person name="Aguilar-Pontes M.V."/>
            <person name="Robinson A.J."/>
            <person name="Andreopoulos B."/>
            <person name="LaButti K."/>
            <person name="Kuo A."/>
            <person name="Mondo S."/>
            <person name="Riley R."/>
            <person name="Otillar R."/>
            <person name="Haridas S."/>
            <person name="Lipzen A."/>
            <person name="Grimwood J."/>
            <person name="Schmutz J."/>
            <person name="Clum A."/>
            <person name="Reid I.D."/>
            <person name="Moisan M.C."/>
            <person name="Butler G."/>
            <person name="Nguyen T.T.M."/>
            <person name="Dewar K."/>
            <person name="Conant G."/>
            <person name="Drula E."/>
            <person name="Henrissat B."/>
            <person name="Hansel C."/>
            <person name="Singer S."/>
            <person name="Hutchinson M.I."/>
            <person name="de Vries R.P."/>
            <person name="Natvig D.O."/>
            <person name="Powell A.J."/>
            <person name="Tsang A."/>
            <person name="Grigoriev I.V."/>
        </authorList>
    </citation>
    <scope>NUCLEOTIDE SEQUENCE [LARGE SCALE GENOMIC DNA]</scope>
    <source>
        <strain evidence="2 3">ATCC 22073</strain>
    </source>
</reference>
<feature type="region of interest" description="Disordered" evidence="1">
    <location>
        <begin position="361"/>
        <end position="389"/>
    </location>
</feature>
<name>A0ABR4DG20_9PEZI</name>
<dbReference type="GeneID" id="98122290"/>